<dbReference type="PANTHER" id="PTHR33442:SF1">
    <property type="entry name" value="TRANS-3-HYDROXY-L-PROLINE DEHYDRATASE"/>
    <property type="match status" value="1"/>
</dbReference>
<dbReference type="SFLD" id="SFLDS00028">
    <property type="entry name" value="Proline_Racemase"/>
    <property type="match status" value="1"/>
</dbReference>
<dbReference type="PANTHER" id="PTHR33442">
    <property type="entry name" value="TRANS-3-HYDROXY-L-PROLINE DEHYDRATASE"/>
    <property type="match status" value="1"/>
</dbReference>
<dbReference type="InterPro" id="IPR008794">
    <property type="entry name" value="Pro_racemase_fam"/>
</dbReference>
<name>A0A7D8YL30_9HELO</name>
<protein>
    <recommendedName>
        <fullName evidence="3">trans-L-3-hydroxyproline dehydratase</fullName>
        <ecNumber evidence="3">4.2.1.77</ecNumber>
    </recommendedName>
</protein>
<accession>A0A7D8YL30</accession>
<sequence length="410" mass="45090">MTRLISKIHTGSTMAKIPITQDSLSRDFQVIRTMEMHTTGEPTRIIYSGFPQSNSITLLQKRADAKANHDHYRRRVMLEPRGHREMFGALLVRETELTATGEADIGVLFMHCEGWPSMCGHATMGLGRFLADFIPENPTDILLSRKLIIDDTTMTTLIKLHCPCGIVDITVPIARNLQGQLRSDPDRAVSFLSVQSFVTGIAIEIPLPSEHRWPELGERSKVTVDFCFGGAFYCVIEVRELGFRELDKSGLEAVSQATKALKAAITANPQFTHLYRHDDEIDLGFLYGIIASDDQKGAPTSNSSGAETGLCFFGPHQIDRSPCGSGTAARRALAHAKGMAPESRWTYHSLISTAFLGQGAFTAYIASDLKAAFAIRNPVRVHVEGQAFYTGSAYFLTEQMDTIGSAGFLI</sequence>
<dbReference type="EMBL" id="QGMG01000422">
    <property type="protein sequence ID" value="TVY53710.1"/>
    <property type="molecule type" value="Genomic_DNA"/>
</dbReference>
<evidence type="ECO:0000313" key="5">
    <source>
        <dbReference type="Proteomes" id="UP000481288"/>
    </source>
</evidence>
<dbReference type="EC" id="4.2.1.77" evidence="3"/>
<comment type="catalytic activity">
    <reaction evidence="1">
        <text>trans-3-hydroxy-L-proline = 1-pyrroline-2-carboxylate + H2O</text>
        <dbReference type="Rhea" id="RHEA:10320"/>
        <dbReference type="ChEBI" id="CHEBI:15377"/>
        <dbReference type="ChEBI" id="CHEBI:39785"/>
        <dbReference type="ChEBI" id="CHEBI:57938"/>
        <dbReference type="EC" id="4.2.1.77"/>
    </reaction>
</comment>
<gene>
    <name evidence="4" type="primary">L3HYPDH</name>
    <name evidence="4" type="ORF">LCER1_G006098</name>
</gene>
<organism evidence="4 5">
    <name type="scientific">Lachnellula cervina</name>
    <dbReference type="NCBI Taxonomy" id="1316786"/>
    <lineage>
        <taxon>Eukaryota</taxon>
        <taxon>Fungi</taxon>
        <taxon>Dikarya</taxon>
        <taxon>Ascomycota</taxon>
        <taxon>Pezizomycotina</taxon>
        <taxon>Leotiomycetes</taxon>
        <taxon>Helotiales</taxon>
        <taxon>Lachnaceae</taxon>
        <taxon>Lachnellula</taxon>
    </lineage>
</organism>
<evidence type="ECO:0000256" key="3">
    <source>
        <dbReference type="ARBA" id="ARBA00013105"/>
    </source>
</evidence>
<evidence type="ECO:0000313" key="4">
    <source>
        <dbReference type="EMBL" id="TVY53710.1"/>
    </source>
</evidence>
<keyword evidence="5" id="KW-1185">Reference proteome</keyword>
<proteinExistence type="inferred from homology"/>
<dbReference type="SUPFAM" id="SSF54506">
    <property type="entry name" value="Diaminopimelate epimerase-like"/>
    <property type="match status" value="1"/>
</dbReference>
<dbReference type="Gene3D" id="3.10.310.10">
    <property type="entry name" value="Diaminopimelate Epimerase, Chain A, domain 1"/>
    <property type="match status" value="2"/>
</dbReference>
<dbReference type="GO" id="GO:0050346">
    <property type="term" value="F:trans-L-3-hydroxyproline dehydratase activity"/>
    <property type="evidence" value="ECO:0007669"/>
    <property type="project" value="UniProtKB-EC"/>
</dbReference>
<dbReference type="Pfam" id="PF05544">
    <property type="entry name" value="Pro_racemase"/>
    <property type="match status" value="1"/>
</dbReference>
<evidence type="ECO:0000256" key="2">
    <source>
        <dbReference type="ARBA" id="ARBA00007529"/>
    </source>
</evidence>
<dbReference type="Proteomes" id="UP000481288">
    <property type="component" value="Unassembled WGS sequence"/>
</dbReference>
<comment type="caution">
    <text evidence="4">The sequence shown here is derived from an EMBL/GenBank/DDBJ whole genome shotgun (WGS) entry which is preliminary data.</text>
</comment>
<dbReference type="AlphaFoldDB" id="A0A7D8YL30"/>
<reference evidence="4 5" key="1">
    <citation type="submission" date="2018-05" db="EMBL/GenBank/DDBJ databases">
        <title>Whole genome sequencing for identification of molecular markers to develop diagnostic detection tools for the regulated plant pathogen Lachnellula willkommii.</title>
        <authorList>
            <person name="Giroux E."/>
            <person name="Bilodeau G."/>
        </authorList>
    </citation>
    <scope>NUCLEOTIDE SEQUENCE [LARGE SCALE GENOMIC DNA]</scope>
    <source>
        <strain evidence="4 5">CBS 625.97</strain>
    </source>
</reference>
<evidence type="ECO:0000256" key="1">
    <source>
        <dbReference type="ARBA" id="ARBA00001148"/>
    </source>
</evidence>
<dbReference type="OrthoDB" id="6409228at2759"/>
<comment type="similarity">
    <text evidence="2">Belongs to the proline racemase family.</text>
</comment>